<evidence type="ECO:0000313" key="2">
    <source>
        <dbReference type="WBParaSite" id="MCU_003673-RA"/>
    </source>
</evidence>
<dbReference type="InterPro" id="IPR008657">
    <property type="entry name" value="JTB"/>
</dbReference>
<dbReference type="GO" id="GO:0016020">
    <property type="term" value="C:membrane"/>
    <property type="evidence" value="ECO:0007669"/>
    <property type="project" value="InterPro"/>
</dbReference>
<sequence length="161" mass="18397">MIEYCSKRILSIALLVLVIVSSIIFFVEESITTTLRPPRPTFTIAIPCNRNQSYQFTSSCQPCDQVDLKSVPECKETGFRTELLCLNGENGVGKNQTGQRVWVACDPTSFSDLRSERRSFVIFEFFVGICGLVSYVFVRKQHRILDQRLLDRVNRQIFSSS</sequence>
<organism evidence="2">
    <name type="scientific">Mesocestoides corti</name>
    <name type="common">Flatworm</name>
    <dbReference type="NCBI Taxonomy" id="53468"/>
    <lineage>
        <taxon>Eukaryota</taxon>
        <taxon>Metazoa</taxon>
        <taxon>Spiralia</taxon>
        <taxon>Lophotrochozoa</taxon>
        <taxon>Platyhelminthes</taxon>
        <taxon>Cestoda</taxon>
        <taxon>Eucestoda</taxon>
        <taxon>Cyclophyllidea</taxon>
        <taxon>Mesocestoididae</taxon>
        <taxon>Mesocestoides</taxon>
    </lineage>
</organism>
<name>A0A5K3EX00_MESCO</name>
<dbReference type="PANTHER" id="PTHR13041:SF3">
    <property type="entry name" value="PROTEIN JTB"/>
    <property type="match status" value="1"/>
</dbReference>
<protein>
    <submittedName>
        <fullName evidence="2">Protein with signal anchor</fullName>
    </submittedName>
</protein>
<dbReference type="GO" id="GO:0000281">
    <property type="term" value="P:mitotic cytokinesis"/>
    <property type="evidence" value="ECO:0007669"/>
    <property type="project" value="TreeGrafter"/>
</dbReference>
<dbReference type="AlphaFoldDB" id="A0A5K3EX00"/>
<accession>A0A5K3EX00</accession>
<feature type="transmembrane region" description="Helical" evidence="1">
    <location>
        <begin position="9"/>
        <end position="27"/>
    </location>
</feature>
<evidence type="ECO:0000256" key="1">
    <source>
        <dbReference type="SAM" id="Phobius"/>
    </source>
</evidence>
<keyword evidence="1" id="KW-0812">Transmembrane</keyword>
<feature type="transmembrane region" description="Helical" evidence="1">
    <location>
        <begin position="120"/>
        <end position="138"/>
    </location>
</feature>
<dbReference type="GO" id="GO:0005813">
    <property type="term" value="C:centrosome"/>
    <property type="evidence" value="ECO:0007669"/>
    <property type="project" value="TreeGrafter"/>
</dbReference>
<keyword evidence="1" id="KW-0472">Membrane</keyword>
<dbReference type="GO" id="GO:0005737">
    <property type="term" value="C:cytoplasm"/>
    <property type="evidence" value="ECO:0007669"/>
    <property type="project" value="TreeGrafter"/>
</dbReference>
<proteinExistence type="predicted"/>
<keyword evidence="1" id="KW-1133">Transmembrane helix</keyword>
<dbReference type="GO" id="GO:0030496">
    <property type="term" value="C:midbody"/>
    <property type="evidence" value="ECO:0007669"/>
    <property type="project" value="TreeGrafter"/>
</dbReference>
<dbReference type="WBParaSite" id="MCU_003673-RA">
    <property type="protein sequence ID" value="MCU_003673-RA"/>
    <property type="gene ID" value="MCU_003673"/>
</dbReference>
<reference evidence="2" key="1">
    <citation type="submission" date="2019-11" db="UniProtKB">
        <authorList>
            <consortium name="WormBaseParasite"/>
        </authorList>
    </citation>
    <scope>IDENTIFICATION</scope>
</reference>
<dbReference type="Pfam" id="PF05439">
    <property type="entry name" value="JTB"/>
    <property type="match status" value="1"/>
</dbReference>
<dbReference type="PANTHER" id="PTHR13041">
    <property type="entry name" value="JTB PROTEIN-RELATED"/>
    <property type="match status" value="1"/>
</dbReference>
<dbReference type="Gene3D" id="3.30.720.220">
    <property type="match status" value="1"/>
</dbReference>
<dbReference type="GO" id="GO:0005819">
    <property type="term" value="C:spindle"/>
    <property type="evidence" value="ECO:0007669"/>
    <property type="project" value="TreeGrafter"/>
</dbReference>